<keyword evidence="1" id="KW-0732">Signal</keyword>
<dbReference type="Proteomes" id="UP000811899">
    <property type="component" value="Unassembled WGS sequence"/>
</dbReference>
<dbReference type="EMBL" id="JAHCVJ010000006">
    <property type="protein sequence ID" value="MBT0665580.1"/>
    <property type="molecule type" value="Genomic_DNA"/>
</dbReference>
<gene>
    <name evidence="3" type="ORF">KI809_14825</name>
</gene>
<evidence type="ECO:0000259" key="2">
    <source>
        <dbReference type="Pfam" id="PF01841"/>
    </source>
</evidence>
<dbReference type="Pfam" id="PF01841">
    <property type="entry name" value="Transglut_core"/>
    <property type="match status" value="1"/>
</dbReference>
<organism evidence="3 4">
    <name type="scientific">Geoanaerobacter pelophilus</name>
    <dbReference type="NCBI Taxonomy" id="60036"/>
    <lineage>
        <taxon>Bacteria</taxon>
        <taxon>Pseudomonadati</taxon>
        <taxon>Thermodesulfobacteriota</taxon>
        <taxon>Desulfuromonadia</taxon>
        <taxon>Geobacterales</taxon>
        <taxon>Geobacteraceae</taxon>
        <taxon>Geoanaerobacter</taxon>
    </lineage>
</organism>
<evidence type="ECO:0000256" key="1">
    <source>
        <dbReference type="SAM" id="SignalP"/>
    </source>
</evidence>
<dbReference type="InterPro" id="IPR038765">
    <property type="entry name" value="Papain-like_cys_pep_sf"/>
</dbReference>
<name>A0AAW4L6X7_9BACT</name>
<dbReference type="AlphaFoldDB" id="A0AAW4L6X7"/>
<protein>
    <submittedName>
        <fullName evidence="3">Transglutaminase-like domain-containing protein</fullName>
    </submittedName>
</protein>
<keyword evidence="4" id="KW-1185">Reference proteome</keyword>
<sequence length="203" mass="22367">MQRVLIVLCAIALAFCCGFYAADRRSKPSDVSFHNMIVDPPKSLTVLITPKDKRVRKLAAQLKTPENAFSYVRDRIANDPSLPVTSAGEILSEGRASCIGKAVLLCSLYRAMGIPAKSVRVVTGEVDDPNAIIDHAWVETELGGVCIQQDASNLLGLFMFDQFKDLLYTRTFIRREGFAFNDKSFAIVSRLNMLKGFGHPAVP</sequence>
<feature type="domain" description="Transglutaminase-like" evidence="2">
    <location>
        <begin position="59"/>
        <end position="141"/>
    </location>
</feature>
<dbReference type="SUPFAM" id="SSF54001">
    <property type="entry name" value="Cysteine proteinases"/>
    <property type="match status" value="1"/>
</dbReference>
<reference evidence="3 4" key="1">
    <citation type="submission" date="2021-05" db="EMBL/GenBank/DDBJ databases">
        <title>The draft genome of Geobacter pelophilus DSM 12255.</title>
        <authorList>
            <person name="Xu Z."/>
            <person name="Masuda Y."/>
            <person name="Itoh H."/>
            <person name="Senoo K."/>
        </authorList>
    </citation>
    <scope>NUCLEOTIDE SEQUENCE [LARGE SCALE GENOMIC DNA]</scope>
    <source>
        <strain evidence="3 4">DSM 12255</strain>
    </source>
</reference>
<feature type="signal peptide" evidence="1">
    <location>
        <begin position="1"/>
        <end position="21"/>
    </location>
</feature>
<comment type="caution">
    <text evidence="3">The sequence shown here is derived from an EMBL/GenBank/DDBJ whole genome shotgun (WGS) entry which is preliminary data.</text>
</comment>
<dbReference type="Gene3D" id="3.10.620.30">
    <property type="match status" value="1"/>
</dbReference>
<accession>A0AAW4L6X7</accession>
<dbReference type="RefSeq" id="WP_214172354.1">
    <property type="nucleotide sequence ID" value="NZ_JAHCVJ010000006.1"/>
</dbReference>
<evidence type="ECO:0000313" key="4">
    <source>
        <dbReference type="Proteomes" id="UP000811899"/>
    </source>
</evidence>
<proteinExistence type="predicted"/>
<feature type="chain" id="PRO_5043487239" evidence="1">
    <location>
        <begin position="22"/>
        <end position="203"/>
    </location>
</feature>
<dbReference type="InterPro" id="IPR002931">
    <property type="entry name" value="Transglutaminase-like"/>
</dbReference>
<evidence type="ECO:0000313" key="3">
    <source>
        <dbReference type="EMBL" id="MBT0665580.1"/>
    </source>
</evidence>